<dbReference type="Proteomes" id="UP001276840">
    <property type="component" value="Unassembled WGS sequence"/>
</dbReference>
<sequence>MAELSGYLWMGGLALIFGSLYWAATSRQRKRFNEYISRSDAAIERTDALLKANNASIEAAQTNTKAIEENTTAIRDLISKMQAEQK</sequence>
<keyword evidence="1" id="KW-0472">Membrane</keyword>
<keyword evidence="3" id="KW-1185">Reference proteome</keyword>
<organism evidence="2 3">
    <name type="scientific">Mesorhizobium montanum</name>
    <dbReference type="NCBI Taxonomy" id="3072323"/>
    <lineage>
        <taxon>Bacteria</taxon>
        <taxon>Pseudomonadati</taxon>
        <taxon>Pseudomonadota</taxon>
        <taxon>Alphaproteobacteria</taxon>
        <taxon>Hyphomicrobiales</taxon>
        <taxon>Phyllobacteriaceae</taxon>
        <taxon>Mesorhizobium</taxon>
    </lineage>
</organism>
<proteinExistence type="predicted"/>
<evidence type="ECO:0008006" key="4">
    <source>
        <dbReference type="Google" id="ProtNLM"/>
    </source>
</evidence>
<feature type="transmembrane region" description="Helical" evidence="1">
    <location>
        <begin position="6"/>
        <end position="24"/>
    </location>
</feature>
<evidence type="ECO:0000256" key="1">
    <source>
        <dbReference type="SAM" id="Phobius"/>
    </source>
</evidence>
<protein>
    <recommendedName>
        <fullName evidence="4">Chemotaxis protein</fullName>
    </recommendedName>
</protein>
<comment type="caution">
    <text evidence="2">The sequence shown here is derived from an EMBL/GenBank/DDBJ whole genome shotgun (WGS) entry which is preliminary data.</text>
</comment>
<evidence type="ECO:0000313" key="2">
    <source>
        <dbReference type="EMBL" id="MDX8524464.1"/>
    </source>
</evidence>
<gene>
    <name evidence="2" type="ORF">RFM68_08090</name>
</gene>
<evidence type="ECO:0000313" key="3">
    <source>
        <dbReference type="Proteomes" id="UP001276840"/>
    </source>
</evidence>
<dbReference type="RefSeq" id="WP_320232205.1">
    <property type="nucleotide sequence ID" value="NZ_JAVIJF010000005.1"/>
</dbReference>
<reference evidence="2 3" key="1">
    <citation type="submission" date="2023-08" db="EMBL/GenBank/DDBJ databases">
        <title>Implementing the SeqCode for naming new Mesorhizobium species isolated from Vachellia karroo root nodules.</title>
        <authorList>
            <person name="Van Lill M."/>
        </authorList>
    </citation>
    <scope>NUCLEOTIDE SEQUENCE [LARGE SCALE GENOMIC DNA]</scope>
    <source>
        <strain evidence="2 3">MSK 1335</strain>
    </source>
</reference>
<name>A0ABU4ZGG6_9HYPH</name>
<keyword evidence="1" id="KW-0812">Transmembrane</keyword>
<keyword evidence="1" id="KW-1133">Transmembrane helix</keyword>
<accession>A0ABU4ZGG6</accession>
<dbReference type="EMBL" id="JAVIJF010000005">
    <property type="protein sequence ID" value="MDX8524464.1"/>
    <property type="molecule type" value="Genomic_DNA"/>
</dbReference>